<dbReference type="InterPro" id="IPR001296">
    <property type="entry name" value="Glyco_trans_1"/>
</dbReference>
<dbReference type="Proteomes" id="UP000482487">
    <property type="component" value="Unassembled WGS sequence"/>
</dbReference>
<name>A0A7C9NM40_9BACT</name>
<keyword evidence="3" id="KW-1185">Reference proteome</keyword>
<dbReference type="Gene3D" id="3.40.50.2000">
    <property type="entry name" value="Glycogen Phosphorylase B"/>
    <property type="match status" value="2"/>
</dbReference>
<evidence type="ECO:0000313" key="3">
    <source>
        <dbReference type="Proteomes" id="UP000482487"/>
    </source>
</evidence>
<dbReference type="RefSeq" id="WP_160963861.1">
    <property type="nucleotide sequence ID" value="NZ_WVUD01000060.1"/>
</dbReference>
<dbReference type="CDD" id="cd03801">
    <property type="entry name" value="GT4_PimA-like"/>
    <property type="match status" value="1"/>
</dbReference>
<evidence type="ECO:0000259" key="1">
    <source>
        <dbReference type="Pfam" id="PF00534"/>
    </source>
</evidence>
<dbReference type="Gene3D" id="3.90.550.10">
    <property type="entry name" value="Spore Coat Polysaccharide Biosynthesis Protein SpsA, Chain A"/>
    <property type="match status" value="1"/>
</dbReference>
<dbReference type="GO" id="GO:0016757">
    <property type="term" value="F:glycosyltransferase activity"/>
    <property type="evidence" value="ECO:0007669"/>
    <property type="project" value="InterPro"/>
</dbReference>
<evidence type="ECO:0000313" key="2">
    <source>
        <dbReference type="EMBL" id="MYL85156.1"/>
    </source>
</evidence>
<keyword evidence="2" id="KW-0808">Transferase</keyword>
<dbReference type="OrthoDB" id="9775208at2"/>
<dbReference type="AlphaFoldDB" id="A0A7C9NM40"/>
<feature type="domain" description="Glycosyl transferase family 1" evidence="1">
    <location>
        <begin position="596"/>
        <end position="695"/>
    </location>
</feature>
<gene>
    <name evidence="2" type="ORF">GTA51_18815</name>
</gene>
<reference evidence="2 3" key="1">
    <citation type="submission" date="2020-01" db="EMBL/GenBank/DDBJ databases">
        <title>Genome sequence of Desulfovibrio aerotolerans DSM 16695(T).</title>
        <authorList>
            <person name="Karnachuk O."/>
            <person name="Avakyan M."/>
            <person name="Mardanov A."/>
            <person name="Kadnikov V."/>
            <person name="Ravin N."/>
        </authorList>
    </citation>
    <scope>NUCLEOTIDE SEQUENCE [LARGE SCALE GENOMIC DNA]</scope>
    <source>
        <strain evidence="2 3">DSM 16695</strain>
    </source>
</reference>
<comment type="caution">
    <text evidence="2">The sequence shown here is derived from an EMBL/GenBank/DDBJ whole genome shotgun (WGS) entry which is preliminary data.</text>
</comment>
<dbReference type="PANTHER" id="PTHR12526">
    <property type="entry name" value="GLYCOSYLTRANSFERASE"/>
    <property type="match status" value="1"/>
</dbReference>
<sequence length="724" mass="81598">MPAIDLSELPGFSYRPLPEGRSPTGAINDAVKQASGSYIAMAWPETIWSRGKLSMQIRILEEHADCAAVFTQLNCIDDHCSRLLRSRGSSYTTRKFGNPNHSQAEWIRFLWDDGPCLPSCTMLIRKDALDDGVLYNESHPLVREEEFLLRLCSCNNVHFLKQTLVRTYENQLSVHFDPAWQISYSKMLHCFLEKISDDLFVEAFRDAFVLPEADYPPFLQIERALLLLRTEGQLTGLERQLGLEWLLDLLAKPEYHALLQEHRGRLVTAISQFSLKGNCYAAAGPVVSPLVAAFSAKELVSELLKRVQNKPKGLIARRGLEFLAQFVREQGRRALQRIRMRRANALARAASASTSSVQAGDVAPQEKIRILFVGIANSAHTYRWVSNLVGCPRYSLYFFPTYYIPETPNPFVPEDGVTFCEDGDLRAFIDEVRPHIIHTMHTQQAAYPMICLKDQLRKLGTVWMHSLWGSDLYFWGRYPEHKMLLRKSLDGIDVLLTEGKRDIPLAHNLGFHGKMIDSMPAFGGFDLAVIDSVKRVPPSQRKEICIKGYVDVVGRFFVGIRALELVRDLLDGYTVNVFSISTPSRSVAELFGIEHNIQVHLVERVSHDQILAMFARSRFCLSVSLSDGLPASLVEAMSMGAFPVQTNTSIADEWFEDGVSGLLIPPNDPDVIAKALRKALTDDALVDEAARINQRTIRTRLDRQTLAANILTMYDEVSRGRTVS</sequence>
<proteinExistence type="predicted"/>
<accession>A0A7C9NM40</accession>
<dbReference type="EMBL" id="WVUD01000060">
    <property type="protein sequence ID" value="MYL85156.1"/>
    <property type="molecule type" value="Genomic_DNA"/>
</dbReference>
<dbReference type="SUPFAM" id="SSF53448">
    <property type="entry name" value="Nucleotide-diphospho-sugar transferases"/>
    <property type="match status" value="1"/>
</dbReference>
<organism evidence="2 3">
    <name type="scientific">Solidesulfovibrio aerotolerans</name>
    <dbReference type="NCBI Taxonomy" id="295255"/>
    <lineage>
        <taxon>Bacteria</taxon>
        <taxon>Pseudomonadati</taxon>
        <taxon>Thermodesulfobacteriota</taxon>
        <taxon>Desulfovibrionia</taxon>
        <taxon>Desulfovibrionales</taxon>
        <taxon>Desulfovibrionaceae</taxon>
        <taxon>Solidesulfovibrio</taxon>
    </lineage>
</organism>
<protein>
    <submittedName>
        <fullName evidence="2">Glycosyltransferase</fullName>
    </submittedName>
</protein>
<dbReference type="InterPro" id="IPR029044">
    <property type="entry name" value="Nucleotide-diphossugar_trans"/>
</dbReference>
<dbReference type="Pfam" id="PF00534">
    <property type="entry name" value="Glycos_transf_1"/>
    <property type="match status" value="1"/>
</dbReference>
<dbReference type="SUPFAM" id="SSF53756">
    <property type="entry name" value="UDP-Glycosyltransferase/glycogen phosphorylase"/>
    <property type="match status" value="1"/>
</dbReference>